<feature type="repeat" description="PPR" evidence="3">
    <location>
        <begin position="298"/>
        <end position="332"/>
    </location>
</feature>
<evidence type="ECO:0000256" key="3">
    <source>
        <dbReference type="PROSITE-ProRule" id="PRU00708"/>
    </source>
</evidence>
<feature type="repeat" description="PPR" evidence="3">
    <location>
        <begin position="228"/>
        <end position="262"/>
    </location>
</feature>
<dbReference type="PROSITE" id="PS51375">
    <property type="entry name" value="PPR"/>
    <property type="match status" value="4"/>
</dbReference>
<reference evidence="4" key="1">
    <citation type="submission" date="2018-02" db="EMBL/GenBank/DDBJ databases">
        <authorList>
            <person name="Cohen D.B."/>
            <person name="Kent A.D."/>
        </authorList>
    </citation>
    <scope>NUCLEOTIDE SEQUENCE</scope>
</reference>
<dbReference type="InterPro" id="IPR002885">
    <property type="entry name" value="PPR_rpt"/>
</dbReference>
<keyword evidence="2" id="KW-0677">Repeat</keyword>
<dbReference type="PANTHER" id="PTHR47938">
    <property type="entry name" value="RESPIRATORY COMPLEX I CHAPERONE (CIA84), PUTATIVE (AFU_ORTHOLOGUE AFUA_2G06020)-RELATED"/>
    <property type="match status" value="1"/>
</dbReference>
<gene>
    <name evidence="4" type="ORF">FSB_LOCUS38334</name>
</gene>
<name>A0A2N9HE48_FAGSY</name>
<dbReference type="Pfam" id="PF13041">
    <property type="entry name" value="PPR_2"/>
    <property type="match status" value="1"/>
</dbReference>
<dbReference type="GO" id="GO:0003729">
    <property type="term" value="F:mRNA binding"/>
    <property type="evidence" value="ECO:0007669"/>
    <property type="project" value="TreeGrafter"/>
</dbReference>
<evidence type="ECO:0000313" key="4">
    <source>
        <dbReference type="EMBL" id="SPD10452.1"/>
    </source>
</evidence>
<dbReference type="PANTHER" id="PTHR47938:SF2">
    <property type="entry name" value="OS06G0184866 PROTEIN"/>
    <property type="match status" value="1"/>
</dbReference>
<protein>
    <recommendedName>
        <fullName evidence="5">Pentacotripeptide-repeat region of PRORP domain-containing protein</fullName>
    </recommendedName>
</protein>
<dbReference type="NCBIfam" id="TIGR00756">
    <property type="entry name" value="PPR"/>
    <property type="match status" value="4"/>
</dbReference>
<organism evidence="4">
    <name type="scientific">Fagus sylvatica</name>
    <name type="common">Beechnut</name>
    <dbReference type="NCBI Taxonomy" id="28930"/>
    <lineage>
        <taxon>Eukaryota</taxon>
        <taxon>Viridiplantae</taxon>
        <taxon>Streptophyta</taxon>
        <taxon>Embryophyta</taxon>
        <taxon>Tracheophyta</taxon>
        <taxon>Spermatophyta</taxon>
        <taxon>Magnoliopsida</taxon>
        <taxon>eudicotyledons</taxon>
        <taxon>Gunneridae</taxon>
        <taxon>Pentapetalae</taxon>
        <taxon>rosids</taxon>
        <taxon>fabids</taxon>
        <taxon>Fagales</taxon>
        <taxon>Fagaceae</taxon>
        <taxon>Fagus</taxon>
    </lineage>
</organism>
<sequence>MPPFVHRRLLISNLLSTLLQRPLSSLHLNRKLTLLSLYHYRSLSTSPTLTPTPPPPNPKTKTPLETQFETWVHKLKPGFNPSDVEYALWSQSDPDLALDLFRWTALQRGYKHNHITYLTIIKILIFGKRYAQAETLVEEVLAGACDFSVPLYNSIIKFCCSRKSLFNRSFDVYKKMFNSNDCKPTLETYSMLLNVLLRRFNKLNVCYMYLPSVRSLSKQMKASGVIPDTFVLNMIIKAYAKCLEVDEAIRVFREMGLYGCEPNAYTYGYITQGLCEKGRVGQGFGFYNEMKGKGLVPSSSSYMVLICSLALERRFEDAIEVLFDMLGNSMGPDLLTYKTLLEGLCREGRGNDAFELVDELRKRDRSMSEKMYSSLMNELHFLSRE</sequence>
<feature type="repeat" description="PPR" evidence="3">
    <location>
        <begin position="263"/>
        <end position="297"/>
    </location>
</feature>
<dbReference type="Pfam" id="PF01535">
    <property type="entry name" value="PPR"/>
    <property type="match status" value="1"/>
</dbReference>
<evidence type="ECO:0008006" key="5">
    <source>
        <dbReference type="Google" id="ProtNLM"/>
    </source>
</evidence>
<comment type="similarity">
    <text evidence="1">Belongs to the PPR family. P subfamily.</text>
</comment>
<proteinExistence type="inferred from homology"/>
<dbReference type="AlphaFoldDB" id="A0A2N9HE48"/>
<accession>A0A2N9HE48</accession>
<dbReference type="EMBL" id="OIVN01003334">
    <property type="protein sequence ID" value="SPD10452.1"/>
    <property type="molecule type" value="Genomic_DNA"/>
</dbReference>
<dbReference type="InterPro" id="IPR011990">
    <property type="entry name" value="TPR-like_helical_dom_sf"/>
</dbReference>
<dbReference type="Gene3D" id="1.25.40.10">
    <property type="entry name" value="Tetratricopeptide repeat domain"/>
    <property type="match status" value="3"/>
</dbReference>
<feature type="repeat" description="PPR" evidence="3">
    <location>
        <begin position="333"/>
        <end position="367"/>
    </location>
</feature>
<dbReference type="Pfam" id="PF12854">
    <property type="entry name" value="PPR_1"/>
    <property type="match status" value="1"/>
</dbReference>
<evidence type="ECO:0000256" key="2">
    <source>
        <dbReference type="ARBA" id="ARBA00022737"/>
    </source>
</evidence>
<evidence type="ECO:0000256" key="1">
    <source>
        <dbReference type="ARBA" id="ARBA00007626"/>
    </source>
</evidence>